<dbReference type="SUPFAM" id="SSF103481">
    <property type="entry name" value="Multidrug resistance efflux transporter EmrE"/>
    <property type="match status" value="2"/>
</dbReference>
<sequence length="317" mass="34922">MKQRQEFMTKTAVVCVGALICCAFWGSAFPCIKLGYQFFQIDSTDTATQILFAGCRFAIAGLLTILFGSVLNRRWLFPKKQSWLLVVKLSLFQTILQYLFFYIGLAHTTGVKSSIIVGTNVFVSIVVASFIFRQEKMTIAKAMGCLIGFAGVVIVNLNGSGLDRNMSFAGEGCIFLSTIAYACSSVLIKDYSKKENPVILSGYQFFFGGLVMIACGLAAGGRLVHITGVGIAMLLYLGLLSAIAYTLWGILLKYNPVSKVTVFGFMNPIFGVVLSAWLLQEKDQAFGWKSIVALLLVCFGIFIVNKNWEKKYYNKIS</sequence>
<feature type="transmembrane region" description="Helical" evidence="7">
    <location>
        <begin position="285"/>
        <end position="305"/>
    </location>
</feature>
<accession>A0A9D1EGP4</accession>
<comment type="similarity">
    <text evidence="2">Belongs to the EamA transporter family.</text>
</comment>
<dbReference type="InterPro" id="IPR050638">
    <property type="entry name" value="AA-Vitamin_Transporters"/>
</dbReference>
<evidence type="ECO:0000313" key="9">
    <source>
        <dbReference type="EMBL" id="HIR90036.1"/>
    </source>
</evidence>
<feature type="transmembrane region" description="Helical" evidence="7">
    <location>
        <begin position="139"/>
        <end position="157"/>
    </location>
</feature>
<dbReference type="InterPro" id="IPR037185">
    <property type="entry name" value="EmrE-like"/>
</dbReference>
<evidence type="ECO:0000256" key="5">
    <source>
        <dbReference type="ARBA" id="ARBA00022989"/>
    </source>
</evidence>
<keyword evidence="6 7" id="KW-0472">Membrane</keyword>
<feature type="transmembrane region" description="Helical" evidence="7">
    <location>
        <begin position="50"/>
        <end position="71"/>
    </location>
</feature>
<dbReference type="PANTHER" id="PTHR32322">
    <property type="entry name" value="INNER MEMBRANE TRANSPORTER"/>
    <property type="match status" value="1"/>
</dbReference>
<name>A0A9D1EGP4_9FIRM</name>
<reference evidence="9" key="1">
    <citation type="submission" date="2020-10" db="EMBL/GenBank/DDBJ databases">
        <authorList>
            <person name="Gilroy R."/>
        </authorList>
    </citation>
    <scope>NUCLEOTIDE SEQUENCE</scope>
    <source>
        <strain evidence="9">ChiW13-3771</strain>
    </source>
</reference>
<proteinExistence type="inferred from homology"/>
<feature type="domain" description="EamA" evidence="8">
    <location>
        <begin position="170"/>
        <end position="305"/>
    </location>
</feature>
<evidence type="ECO:0000313" key="10">
    <source>
        <dbReference type="Proteomes" id="UP000824201"/>
    </source>
</evidence>
<feature type="transmembrane region" description="Helical" evidence="7">
    <location>
        <begin position="83"/>
        <end position="103"/>
    </location>
</feature>
<evidence type="ECO:0000256" key="2">
    <source>
        <dbReference type="ARBA" id="ARBA00007362"/>
    </source>
</evidence>
<feature type="domain" description="EamA" evidence="8">
    <location>
        <begin position="16"/>
        <end position="156"/>
    </location>
</feature>
<evidence type="ECO:0000256" key="3">
    <source>
        <dbReference type="ARBA" id="ARBA00022475"/>
    </source>
</evidence>
<comment type="caution">
    <text evidence="9">The sequence shown here is derived from an EMBL/GenBank/DDBJ whole genome shotgun (WGS) entry which is preliminary data.</text>
</comment>
<dbReference type="Proteomes" id="UP000824201">
    <property type="component" value="Unassembled WGS sequence"/>
</dbReference>
<reference evidence="9" key="2">
    <citation type="journal article" date="2021" name="PeerJ">
        <title>Extensive microbial diversity within the chicken gut microbiome revealed by metagenomics and culture.</title>
        <authorList>
            <person name="Gilroy R."/>
            <person name="Ravi A."/>
            <person name="Getino M."/>
            <person name="Pursley I."/>
            <person name="Horton D.L."/>
            <person name="Alikhan N.F."/>
            <person name="Baker D."/>
            <person name="Gharbi K."/>
            <person name="Hall N."/>
            <person name="Watson M."/>
            <person name="Adriaenssens E.M."/>
            <person name="Foster-Nyarko E."/>
            <person name="Jarju S."/>
            <person name="Secka A."/>
            <person name="Antonio M."/>
            <person name="Oren A."/>
            <person name="Chaudhuri R.R."/>
            <person name="La Ragione R."/>
            <person name="Hildebrand F."/>
            <person name="Pallen M.J."/>
        </authorList>
    </citation>
    <scope>NUCLEOTIDE SEQUENCE</scope>
    <source>
        <strain evidence="9">ChiW13-3771</strain>
    </source>
</reference>
<dbReference type="Pfam" id="PF00892">
    <property type="entry name" value="EamA"/>
    <property type="match status" value="2"/>
</dbReference>
<keyword evidence="5 7" id="KW-1133">Transmembrane helix</keyword>
<organism evidence="9 10">
    <name type="scientific">Candidatus Fimimorpha faecalis</name>
    <dbReference type="NCBI Taxonomy" id="2840824"/>
    <lineage>
        <taxon>Bacteria</taxon>
        <taxon>Bacillati</taxon>
        <taxon>Bacillota</taxon>
        <taxon>Clostridia</taxon>
        <taxon>Eubacteriales</taxon>
        <taxon>Candidatus Fimimorpha</taxon>
    </lineage>
</organism>
<dbReference type="EMBL" id="DVHN01000195">
    <property type="protein sequence ID" value="HIR90036.1"/>
    <property type="molecule type" value="Genomic_DNA"/>
</dbReference>
<evidence type="ECO:0000256" key="1">
    <source>
        <dbReference type="ARBA" id="ARBA00004651"/>
    </source>
</evidence>
<dbReference type="InterPro" id="IPR000620">
    <property type="entry name" value="EamA_dom"/>
</dbReference>
<keyword evidence="4 7" id="KW-0812">Transmembrane</keyword>
<dbReference type="PANTHER" id="PTHR32322:SF18">
    <property type="entry name" value="S-ADENOSYLMETHIONINE_S-ADENOSYLHOMOCYSTEINE TRANSPORTER"/>
    <property type="match status" value="1"/>
</dbReference>
<evidence type="ECO:0000256" key="6">
    <source>
        <dbReference type="ARBA" id="ARBA00023136"/>
    </source>
</evidence>
<feature type="transmembrane region" description="Helical" evidence="7">
    <location>
        <begin position="12"/>
        <end position="30"/>
    </location>
</feature>
<protein>
    <submittedName>
        <fullName evidence="9">DMT family transporter</fullName>
    </submittedName>
</protein>
<evidence type="ECO:0000259" key="8">
    <source>
        <dbReference type="Pfam" id="PF00892"/>
    </source>
</evidence>
<feature type="transmembrane region" description="Helical" evidence="7">
    <location>
        <begin position="115"/>
        <end position="132"/>
    </location>
</feature>
<feature type="transmembrane region" description="Helical" evidence="7">
    <location>
        <begin position="200"/>
        <end position="220"/>
    </location>
</feature>
<evidence type="ECO:0000256" key="4">
    <source>
        <dbReference type="ARBA" id="ARBA00022692"/>
    </source>
</evidence>
<gene>
    <name evidence="9" type="ORF">IAC96_13910</name>
</gene>
<dbReference type="AlphaFoldDB" id="A0A9D1EGP4"/>
<keyword evidence="3" id="KW-1003">Cell membrane</keyword>
<feature type="transmembrane region" description="Helical" evidence="7">
    <location>
        <begin position="260"/>
        <end position="279"/>
    </location>
</feature>
<comment type="subcellular location">
    <subcellularLocation>
        <location evidence="1">Cell membrane</location>
        <topology evidence="1">Multi-pass membrane protein</topology>
    </subcellularLocation>
</comment>
<evidence type="ECO:0000256" key="7">
    <source>
        <dbReference type="SAM" id="Phobius"/>
    </source>
</evidence>
<feature type="transmembrane region" description="Helical" evidence="7">
    <location>
        <begin position="226"/>
        <end position="248"/>
    </location>
</feature>
<dbReference type="GO" id="GO:0005886">
    <property type="term" value="C:plasma membrane"/>
    <property type="evidence" value="ECO:0007669"/>
    <property type="project" value="UniProtKB-SubCell"/>
</dbReference>